<dbReference type="AlphaFoldDB" id="A0AAD0YMC0"/>
<evidence type="ECO:0000313" key="1">
    <source>
        <dbReference type="EMBL" id="AZA89851.1"/>
    </source>
</evidence>
<dbReference type="KEGG" id="cnk:EG343_04020"/>
<keyword evidence="2" id="KW-1185">Reference proteome</keyword>
<name>A0AAD0YMC0_CHRNA</name>
<evidence type="ECO:0000313" key="2">
    <source>
        <dbReference type="Proteomes" id="UP000278288"/>
    </source>
</evidence>
<accession>A0AAD0YMC0</accession>
<sequence length="369" mass="42976">MAPENIKGALLEYIIREMLKNCGFTNVKVDPEGIFSYESMGLFFINGRGAAHDADIIMNPPIQMPFAYPTQLIFECKSYGKTNKVGLPIIRNAVGFRNDINEFEIVTRDSLQERKNNRRASYAIDSRTRYLYQVGVASVNDFSAPAVEFAANNKVPLISLKWFLDDDTIEKINSISSITLRVFSSFELRQLYNFLKDRAGDITDLRHQIASNLLEEDNLLSQIINFSNEAIRYSYVGLLETGDMVFLFARTRRENNILNKIQNFNSLKALKAEIHWWNDRPNVWRLTVYSEHRDEEDSTEFDFYVPDKIFKNWKKFNLDKNAALDIKQNFFSKIFVFNHRNNPVIPFSIISLNREWLSEARDRLDDNIN</sequence>
<dbReference type="Proteomes" id="UP000278288">
    <property type="component" value="Chromosome"/>
</dbReference>
<protein>
    <recommendedName>
        <fullName evidence="3">Restriction endonuclease</fullName>
    </recommendedName>
</protein>
<dbReference type="EMBL" id="CP033923">
    <property type="protein sequence ID" value="AZA89851.1"/>
    <property type="molecule type" value="Genomic_DNA"/>
</dbReference>
<reference evidence="1 2" key="1">
    <citation type="submission" date="2018-11" db="EMBL/GenBank/DDBJ databases">
        <title>Proposal to divide the Flavobacteriaceae and reorganize its genera based on Amino Acid Identity values calculated from whole genome sequences.</title>
        <authorList>
            <person name="Nicholson A.C."/>
            <person name="Gulvik C.A."/>
            <person name="Whitney A.M."/>
            <person name="Humrighouse B.W."/>
            <person name="Bell M."/>
            <person name="Holmes B."/>
            <person name="Steigerwalt A.G."/>
            <person name="Villarma A."/>
            <person name="Sheth M."/>
            <person name="Batra D."/>
            <person name="Pryor J."/>
            <person name="Bernardet J.-F."/>
            <person name="Hugo C."/>
            <person name="Kampfer P."/>
            <person name="Newman J."/>
            <person name="McQuiston J.R."/>
        </authorList>
    </citation>
    <scope>NUCLEOTIDE SEQUENCE [LARGE SCALE GENOMIC DNA]</scope>
    <source>
        <strain evidence="1 2">G0041</strain>
    </source>
</reference>
<organism evidence="1 2">
    <name type="scientific">Chryseobacterium nakagawai</name>
    <dbReference type="NCBI Taxonomy" id="1241982"/>
    <lineage>
        <taxon>Bacteria</taxon>
        <taxon>Pseudomonadati</taxon>
        <taxon>Bacteroidota</taxon>
        <taxon>Flavobacteriia</taxon>
        <taxon>Flavobacteriales</taxon>
        <taxon>Weeksellaceae</taxon>
        <taxon>Chryseobacterium group</taxon>
        <taxon>Chryseobacterium</taxon>
    </lineage>
</organism>
<dbReference type="RefSeq" id="WP_102980702.1">
    <property type="nucleotide sequence ID" value="NZ_CP033923.1"/>
</dbReference>
<gene>
    <name evidence="1" type="ORF">EG343_04020</name>
</gene>
<evidence type="ECO:0008006" key="3">
    <source>
        <dbReference type="Google" id="ProtNLM"/>
    </source>
</evidence>
<proteinExistence type="predicted"/>